<dbReference type="PANTHER" id="PTHR23501">
    <property type="entry name" value="MAJOR FACILITATOR SUPERFAMILY"/>
    <property type="match status" value="1"/>
</dbReference>
<evidence type="ECO:0000256" key="1">
    <source>
        <dbReference type="ARBA" id="ARBA00004141"/>
    </source>
</evidence>
<evidence type="ECO:0000256" key="4">
    <source>
        <dbReference type="ARBA" id="ARBA00022989"/>
    </source>
</evidence>
<comment type="caution">
    <text evidence="8">The sequence shown here is derived from an EMBL/GenBank/DDBJ whole genome shotgun (WGS) entry which is preliminary data.</text>
</comment>
<sequence>MEPEKDVQTASQWVEQNPDAENLKHTLPEEDELHGFQTDLEHLPAGYYRSSFFLGTMFAVGFGLCAAVGGFGLAAPALALINSEIGPDPNINWVSFVYTLTLSIALLLVGRLSDLFGRRWFMIGGTCLALIGCIVSAVAQSVPTLIGGIALIGLGAGAQQSFSFVSNELVPMKYRFMINGWIYLWCFPTGGFGAAVSKAFILYTPKGWRTCFYLLIALNVTSGILYFFFYYPPTFGMKHRIRTKAQMIKMFDYVGAFLFVSGLIVFEIGLLWGGGVYSWRSAHVLAPLLVGVAILIAFVLWELYAPLQEPILPMKLFKNPHYVAAIVLLGLGASVYYAMAIIWPQMVAVLFTDDGGANMRAGWLNAIPGFAIVIGQASAGALSAQIGKARFQCMTVLSIGGAFLAATAYSEPSTLVGSACLMALSSLFIGWNEAVCLTNAGIEIEDQQEIGTAVGMAGSMRSAISTVASSVYVVVLTNRLGETIPAEVPAAVVAAGLPASSVVAFLTGFTTGDFSKVPGLTPKILAVGTAAYKLASAHAYSTVFLTSIAFTGIAIIISFWAPNVDHKLTVEVATTLHEKAGTIVGESKPGMGNASV</sequence>
<comment type="subcellular location">
    <subcellularLocation>
        <location evidence="1">Membrane</location>
        <topology evidence="1">Multi-pass membrane protein</topology>
    </subcellularLocation>
</comment>
<feature type="transmembrane region" description="Helical" evidence="6">
    <location>
        <begin position="91"/>
        <end position="109"/>
    </location>
</feature>
<dbReference type="PROSITE" id="PS00216">
    <property type="entry name" value="SUGAR_TRANSPORT_1"/>
    <property type="match status" value="1"/>
</dbReference>
<feature type="transmembrane region" description="Helical" evidence="6">
    <location>
        <begin position="145"/>
        <end position="170"/>
    </location>
</feature>
<protein>
    <recommendedName>
        <fullName evidence="7">Major facilitator superfamily (MFS) profile domain-containing protein</fullName>
    </recommendedName>
</protein>
<feature type="transmembrane region" description="Helical" evidence="6">
    <location>
        <begin position="182"/>
        <end position="201"/>
    </location>
</feature>
<feature type="transmembrane region" description="Helical" evidence="6">
    <location>
        <begin position="207"/>
        <end position="229"/>
    </location>
</feature>
<accession>A0ABR0JF96</accession>
<feature type="transmembrane region" description="Helical" evidence="6">
    <location>
        <begin position="322"/>
        <end position="343"/>
    </location>
</feature>
<dbReference type="PROSITE" id="PS50850">
    <property type="entry name" value="MFS"/>
    <property type="match status" value="1"/>
</dbReference>
<evidence type="ECO:0000259" key="7">
    <source>
        <dbReference type="PROSITE" id="PS50850"/>
    </source>
</evidence>
<evidence type="ECO:0000256" key="5">
    <source>
        <dbReference type="ARBA" id="ARBA00023136"/>
    </source>
</evidence>
<feature type="transmembrane region" description="Helical" evidence="6">
    <location>
        <begin position="250"/>
        <end position="272"/>
    </location>
</feature>
<dbReference type="PANTHER" id="PTHR23501:SF109">
    <property type="entry name" value="MAJOR FACILITATOR SUPERFAMILY (MFS) PROFILE DOMAIN-CONTAINING PROTEIN-RELATED"/>
    <property type="match status" value="1"/>
</dbReference>
<reference evidence="8 9" key="1">
    <citation type="submission" date="2023-08" db="EMBL/GenBank/DDBJ databases">
        <title>Black Yeasts Isolated from many extreme environments.</title>
        <authorList>
            <person name="Coleine C."/>
            <person name="Stajich J.E."/>
            <person name="Selbmann L."/>
        </authorList>
    </citation>
    <scope>NUCLEOTIDE SEQUENCE [LARGE SCALE GENOMIC DNA]</scope>
    <source>
        <strain evidence="8 9">CCFEE 6328</strain>
    </source>
</reference>
<proteinExistence type="predicted"/>
<dbReference type="InterPro" id="IPR010573">
    <property type="entry name" value="MFS_Str1/Tri12-like"/>
</dbReference>
<name>A0ABR0JF96_9EURO</name>
<keyword evidence="3 6" id="KW-0812">Transmembrane</keyword>
<dbReference type="InterPro" id="IPR020846">
    <property type="entry name" value="MFS_dom"/>
</dbReference>
<feature type="domain" description="Major facilitator superfamily (MFS) profile" evidence="7">
    <location>
        <begin position="56"/>
        <end position="512"/>
    </location>
</feature>
<dbReference type="Pfam" id="PF06609">
    <property type="entry name" value="TRI12"/>
    <property type="match status" value="1"/>
</dbReference>
<evidence type="ECO:0000313" key="8">
    <source>
        <dbReference type="EMBL" id="KAK5063390.1"/>
    </source>
</evidence>
<dbReference type="EMBL" id="JAVRRF010000007">
    <property type="protein sequence ID" value="KAK5063390.1"/>
    <property type="molecule type" value="Genomic_DNA"/>
</dbReference>
<evidence type="ECO:0000313" key="9">
    <source>
        <dbReference type="Proteomes" id="UP001345691"/>
    </source>
</evidence>
<evidence type="ECO:0000256" key="6">
    <source>
        <dbReference type="SAM" id="Phobius"/>
    </source>
</evidence>
<keyword evidence="9" id="KW-1185">Reference proteome</keyword>
<feature type="transmembrane region" description="Helical" evidence="6">
    <location>
        <begin position="52"/>
        <end position="79"/>
    </location>
</feature>
<feature type="transmembrane region" description="Helical" evidence="6">
    <location>
        <begin position="542"/>
        <end position="561"/>
    </location>
</feature>
<dbReference type="SUPFAM" id="SSF103473">
    <property type="entry name" value="MFS general substrate transporter"/>
    <property type="match status" value="2"/>
</dbReference>
<dbReference type="Gene3D" id="1.20.1250.20">
    <property type="entry name" value="MFS general substrate transporter like domains"/>
    <property type="match status" value="2"/>
</dbReference>
<feature type="transmembrane region" description="Helical" evidence="6">
    <location>
        <begin position="121"/>
        <end position="139"/>
    </location>
</feature>
<keyword evidence="2" id="KW-0813">Transport</keyword>
<gene>
    <name evidence="8" type="ORF">LTR69_004096</name>
</gene>
<feature type="transmembrane region" description="Helical" evidence="6">
    <location>
        <begin position="284"/>
        <end position="301"/>
    </location>
</feature>
<dbReference type="Proteomes" id="UP001345691">
    <property type="component" value="Unassembled WGS sequence"/>
</dbReference>
<dbReference type="InterPro" id="IPR036259">
    <property type="entry name" value="MFS_trans_sf"/>
</dbReference>
<organism evidence="8 9">
    <name type="scientific">Exophiala sideris</name>
    <dbReference type="NCBI Taxonomy" id="1016849"/>
    <lineage>
        <taxon>Eukaryota</taxon>
        <taxon>Fungi</taxon>
        <taxon>Dikarya</taxon>
        <taxon>Ascomycota</taxon>
        <taxon>Pezizomycotina</taxon>
        <taxon>Eurotiomycetes</taxon>
        <taxon>Chaetothyriomycetidae</taxon>
        <taxon>Chaetothyriales</taxon>
        <taxon>Herpotrichiellaceae</taxon>
        <taxon>Exophiala</taxon>
    </lineage>
</organism>
<keyword evidence="5 6" id="KW-0472">Membrane</keyword>
<dbReference type="InterPro" id="IPR005829">
    <property type="entry name" value="Sugar_transporter_CS"/>
</dbReference>
<feature type="transmembrane region" description="Helical" evidence="6">
    <location>
        <begin position="363"/>
        <end position="384"/>
    </location>
</feature>
<evidence type="ECO:0000256" key="3">
    <source>
        <dbReference type="ARBA" id="ARBA00022692"/>
    </source>
</evidence>
<evidence type="ECO:0000256" key="2">
    <source>
        <dbReference type="ARBA" id="ARBA00022448"/>
    </source>
</evidence>
<keyword evidence="4 6" id="KW-1133">Transmembrane helix</keyword>